<reference evidence="2 3" key="1">
    <citation type="journal article" date="2018" name="Nat. Ecol. Evol.">
        <title>Pezizomycetes genomes reveal the molecular basis of ectomycorrhizal truffle lifestyle.</title>
        <authorList>
            <person name="Murat C."/>
            <person name="Payen T."/>
            <person name="Noel B."/>
            <person name="Kuo A."/>
            <person name="Morin E."/>
            <person name="Chen J."/>
            <person name="Kohler A."/>
            <person name="Krizsan K."/>
            <person name="Balestrini R."/>
            <person name="Da Silva C."/>
            <person name="Montanini B."/>
            <person name="Hainaut M."/>
            <person name="Levati E."/>
            <person name="Barry K.W."/>
            <person name="Belfiori B."/>
            <person name="Cichocki N."/>
            <person name="Clum A."/>
            <person name="Dockter R.B."/>
            <person name="Fauchery L."/>
            <person name="Guy J."/>
            <person name="Iotti M."/>
            <person name="Le Tacon F."/>
            <person name="Lindquist E.A."/>
            <person name="Lipzen A."/>
            <person name="Malagnac F."/>
            <person name="Mello A."/>
            <person name="Molinier V."/>
            <person name="Miyauchi S."/>
            <person name="Poulain J."/>
            <person name="Riccioni C."/>
            <person name="Rubini A."/>
            <person name="Sitrit Y."/>
            <person name="Splivallo R."/>
            <person name="Traeger S."/>
            <person name="Wang M."/>
            <person name="Zifcakova L."/>
            <person name="Wipf D."/>
            <person name="Zambonelli A."/>
            <person name="Paolocci F."/>
            <person name="Nowrousian M."/>
            <person name="Ottonello S."/>
            <person name="Baldrian P."/>
            <person name="Spatafora J.W."/>
            <person name="Henrissat B."/>
            <person name="Nagy L.G."/>
            <person name="Aury J.M."/>
            <person name="Wincker P."/>
            <person name="Grigoriev I.V."/>
            <person name="Bonfante P."/>
            <person name="Martin F.M."/>
        </authorList>
    </citation>
    <scope>NUCLEOTIDE SEQUENCE [LARGE SCALE GENOMIC DNA]</scope>
    <source>
        <strain evidence="2 3">ATCC MYA-4762</strain>
    </source>
</reference>
<evidence type="ECO:0000256" key="1">
    <source>
        <dbReference type="SAM" id="Coils"/>
    </source>
</evidence>
<dbReference type="InParanoid" id="A0A3N4LYK9"/>
<dbReference type="EMBL" id="ML121530">
    <property type="protein sequence ID" value="RPB27984.1"/>
    <property type="molecule type" value="Genomic_DNA"/>
</dbReference>
<accession>A0A3N4LYK9</accession>
<name>A0A3N4LYK9_9PEZI</name>
<dbReference type="OrthoDB" id="5441398at2759"/>
<dbReference type="Proteomes" id="UP000267821">
    <property type="component" value="Unassembled WGS sequence"/>
</dbReference>
<sequence length="197" mass="22119">MSAPNNHFPSTSPGFGHMGPRNYRLDMQALTLFIRELGDVIGSKEVAEAEIHAIYQARIAELEEENKQLVQHANDALLIQEAVNALNSAIYGQPMARNYQDSIAEAYERSPILQQRILNLQTTLERVRRTARRKEQETHEKITRLESLAHANIKQLMGDVRRNVEVPVVGGARETAEIDQTTILQGSKLMGGNLVPR</sequence>
<gene>
    <name evidence="2" type="ORF">L211DRAFT_476877</name>
</gene>
<keyword evidence="1" id="KW-0175">Coiled coil</keyword>
<proteinExistence type="predicted"/>
<evidence type="ECO:0000313" key="3">
    <source>
        <dbReference type="Proteomes" id="UP000267821"/>
    </source>
</evidence>
<dbReference type="AlphaFoldDB" id="A0A3N4LYK9"/>
<organism evidence="2 3">
    <name type="scientific">Terfezia boudieri ATCC MYA-4762</name>
    <dbReference type="NCBI Taxonomy" id="1051890"/>
    <lineage>
        <taxon>Eukaryota</taxon>
        <taxon>Fungi</taxon>
        <taxon>Dikarya</taxon>
        <taxon>Ascomycota</taxon>
        <taxon>Pezizomycotina</taxon>
        <taxon>Pezizomycetes</taxon>
        <taxon>Pezizales</taxon>
        <taxon>Pezizaceae</taxon>
        <taxon>Terfezia</taxon>
    </lineage>
</organism>
<keyword evidence="3" id="KW-1185">Reference proteome</keyword>
<feature type="coiled-coil region" evidence="1">
    <location>
        <begin position="52"/>
        <end position="79"/>
    </location>
</feature>
<protein>
    <submittedName>
        <fullName evidence="2">Uncharacterized protein</fullName>
    </submittedName>
</protein>
<evidence type="ECO:0000313" key="2">
    <source>
        <dbReference type="EMBL" id="RPB27984.1"/>
    </source>
</evidence>